<feature type="compositionally biased region" description="Basic and acidic residues" evidence="3">
    <location>
        <begin position="10"/>
        <end position="20"/>
    </location>
</feature>
<feature type="domain" description="AMP-dependent synthetase/ligase" evidence="4">
    <location>
        <begin position="50"/>
        <end position="404"/>
    </location>
</feature>
<feature type="region of interest" description="Disordered" evidence="3">
    <location>
        <begin position="1"/>
        <end position="37"/>
    </location>
</feature>
<evidence type="ECO:0000259" key="4">
    <source>
        <dbReference type="Pfam" id="PF00501"/>
    </source>
</evidence>
<dbReference type="Pfam" id="PF13193">
    <property type="entry name" value="AMP-binding_C"/>
    <property type="match status" value="1"/>
</dbReference>
<accession>A0A516X1J6</accession>
<keyword evidence="2 6" id="KW-0436">Ligase</keyword>
<evidence type="ECO:0000313" key="6">
    <source>
        <dbReference type="EMBL" id="QDQ96897.1"/>
    </source>
</evidence>
<dbReference type="InterPro" id="IPR042099">
    <property type="entry name" value="ANL_N_sf"/>
</dbReference>
<evidence type="ECO:0000256" key="2">
    <source>
        <dbReference type="ARBA" id="ARBA00022598"/>
    </source>
</evidence>
<evidence type="ECO:0000256" key="3">
    <source>
        <dbReference type="SAM" id="MobiDB-lite"/>
    </source>
</evidence>
<sequence length="549" mass="58380">MGRPRGCGLRTDDERADGRARGGVRGARARAPAAAGGGGGVNLARLLEDSAGRGDAEYLVADGQRVGFRENHERAHALAAALRREYGIGRGDRVAILAANGIPWITAFWAVTALGGVAVAMNARWAAPEVEHALRLTEPALVLADERRRRLMPRTGDDAVPVCAIESVETMVAAGAGGVVSGGLRAQSEDPATILFTSGTTGRAKGVVHPQRSLIATVDHQRASRVDDPAPRRYLLATPLFHVAALHNLTVPRLVVGDAAVLWEGRFDIDGVTRLIEGESVTHWSAVPTMAARLLDLLEEHPEAAERLRTLRALSLITAPASPAMQDRLRALVPTVRTSLAATYGLTETACPVTAATDSDLAADPLCVGTPVPRMEVQIREGRRPAAGVGEIWARGPHLMSGYWRDREATGAAFDADGWLRTGDVGEFVEGRLRVHSRRTDLIIRGGENVYPAEVEAVVESHPAVAECMVHGAAHPEWGQEVCAVVVPADWSAGTLGGADPALPDGLVRFASERLAAYKVPVRWTVRDAPLPRNASGKVVRGEVLRRGA</sequence>
<protein>
    <submittedName>
        <fullName evidence="6">Acyl--CoA ligase</fullName>
    </submittedName>
</protein>
<dbReference type="EMBL" id="CP041765">
    <property type="protein sequence ID" value="QDQ96897.1"/>
    <property type="molecule type" value="Genomic_DNA"/>
</dbReference>
<gene>
    <name evidence="6" type="ORF">FO059_05570</name>
</gene>
<dbReference type="AlphaFoldDB" id="A0A516X1J6"/>
<dbReference type="KEGG" id="toy:FO059_05570"/>
<dbReference type="PANTHER" id="PTHR43201:SF5">
    <property type="entry name" value="MEDIUM-CHAIN ACYL-COA LIGASE ACSF2, MITOCHONDRIAL"/>
    <property type="match status" value="1"/>
</dbReference>
<dbReference type="PROSITE" id="PS00455">
    <property type="entry name" value="AMP_BINDING"/>
    <property type="match status" value="1"/>
</dbReference>
<dbReference type="OrthoDB" id="9803968at2"/>
<dbReference type="Pfam" id="PF00501">
    <property type="entry name" value="AMP-binding"/>
    <property type="match status" value="1"/>
</dbReference>
<dbReference type="InterPro" id="IPR025110">
    <property type="entry name" value="AMP-bd_C"/>
</dbReference>
<comment type="similarity">
    <text evidence="1">Belongs to the ATP-dependent AMP-binding enzyme family.</text>
</comment>
<evidence type="ECO:0000313" key="7">
    <source>
        <dbReference type="Proteomes" id="UP000317344"/>
    </source>
</evidence>
<dbReference type="Proteomes" id="UP000317344">
    <property type="component" value="Chromosome"/>
</dbReference>
<proteinExistence type="inferred from homology"/>
<dbReference type="GO" id="GO:0031956">
    <property type="term" value="F:medium-chain fatty acid-CoA ligase activity"/>
    <property type="evidence" value="ECO:0007669"/>
    <property type="project" value="TreeGrafter"/>
</dbReference>
<dbReference type="InterPro" id="IPR045851">
    <property type="entry name" value="AMP-bd_C_sf"/>
</dbReference>
<dbReference type="InterPro" id="IPR000873">
    <property type="entry name" value="AMP-dep_synth/lig_dom"/>
</dbReference>
<dbReference type="Gene3D" id="3.40.50.12780">
    <property type="entry name" value="N-terminal domain of ligase-like"/>
    <property type="match status" value="1"/>
</dbReference>
<reference evidence="6 7" key="2">
    <citation type="submission" date="2019-07" db="EMBL/GenBank/DDBJ databases">
        <authorList>
            <person name="Huang Y."/>
        </authorList>
    </citation>
    <scope>NUCLEOTIDE SEQUENCE [LARGE SCALE GENOMIC DNA]</scope>
    <source>
        <strain evidence="6 7">HY188</strain>
    </source>
</reference>
<dbReference type="PANTHER" id="PTHR43201">
    <property type="entry name" value="ACYL-COA SYNTHETASE"/>
    <property type="match status" value="1"/>
</dbReference>
<feature type="domain" description="AMP-binding enzyme C-terminal" evidence="5">
    <location>
        <begin position="454"/>
        <end position="538"/>
    </location>
</feature>
<evidence type="ECO:0000256" key="1">
    <source>
        <dbReference type="ARBA" id="ARBA00006432"/>
    </source>
</evidence>
<dbReference type="Gene3D" id="3.30.300.30">
    <property type="match status" value="1"/>
</dbReference>
<reference evidence="6 7" key="1">
    <citation type="submission" date="2019-07" db="EMBL/GenBank/DDBJ databases">
        <title>Tomitella cavernea sp. nov., an actinomycete isolated from soil.</title>
        <authorList>
            <person name="Cheng J."/>
        </authorList>
    </citation>
    <scope>NUCLEOTIDE SEQUENCE [LARGE SCALE GENOMIC DNA]</scope>
    <source>
        <strain evidence="6 7">HY188</strain>
    </source>
</reference>
<dbReference type="InterPro" id="IPR020845">
    <property type="entry name" value="AMP-binding_CS"/>
</dbReference>
<dbReference type="GO" id="GO:0006631">
    <property type="term" value="P:fatty acid metabolic process"/>
    <property type="evidence" value="ECO:0007669"/>
    <property type="project" value="TreeGrafter"/>
</dbReference>
<dbReference type="SUPFAM" id="SSF56801">
    <property type="entry name" value="Acetyl-CoA synthetase-like"/>
    <property type="match status" value="1"/>
</dbReference>
<organism evidence="6 7">
    <name type="scientific">Tomitella fengzijianii</name>
    <dbReference type="NCBI Taxonomy" id="2597660"/>
    <lineage>
        <taxon>Bacteria</taxon>
        <taxon>Bacillati</taxon>
        <taxon>Actinomycetota</taxon>
        <taxon>Actinomycetes</taxon>
        <taxon>Mycobacteriales</taxon>
        <taxon>Tomitella</taxon>
    </lineage>
</organism>
<keyword evidence="7" id="KW-1185">Reference proteome</keyword>
<name>A0A516X1J6_9ACTN</name>
<evidence type="ECO:0000259" key="5">
    <source>
        <dbReference type="Pfam" id="PF13193"/>
    </source>
</evidence>